<dbReference type="EMBL" id="WNWM01000001">
    <property type="protein sequence ID" value="MUI10883.1"/>
    <property type="molecule type" value="Genomic_DNA"/>
</dbReference>
<dbReference type="OrthoDB" id="9796958at2"/>
<reference evidence="1 2" key="1">
    <citation type="submission" date="2019-11" db="EMBL/GenBank/DDBJ databases">
        <title>Draft Genome Sequences of Six Type Strains of the Genus Massilia.</title>
        <authorList>
            <person name="Miess H."/>
            <person name="Frediansyah A."/>
            <person name="Goeker M."/>
            <person name="Gross H."/>
        </authorList>
    </citation>
    <scope>NUCLEOTIDE SEQUENCE [LARGE SCALE GENOMIC DNA]</scope>
    <source>
        <strain evidence="1 2">DSM 17513</strain>
    </source>
</reference>
<sequence>MFGTSHSLGGGAPATERTLGLPVAVIHLRRDGQRISGSEFKAAVPLIGRLLLGPTSRHQSGGGSSHMADLMRPGALELGSLCKPLFNPVIERADQQGFILSGYEIQSTADGQKTHLDQVWLVRPLTATDPFDVPPSRA</sequence>
<name>A0A6I3XA32_9BURK</name>
<proteinExistence type="predicted"/>
<dbReference type="RefSeq" id="WP_155706529.1">
    <property type="nucleotide sequence ID" value="NZ_BMWU01000049.1"/>
</dbReference>
<evidence type="ECO:0000313" key="2">
    <source>
        <dbReference type="Proteomes" id="UP000431684"/>
    </source>
</evidence>
<organism evidence="1 2">
    <name type="scientific">Pseudoduganella dura</name>
    <dbReference type="NCBI Taxonomy" id="321982"/>
    <lineage>
        <taxon>Bacteria</taxon>
        <taxon>Pseudomonadati</taxon>
        <taxon>Pseudomonadota</taxon>
        <taxon>Betaproteobacteria</taxon>
        <taxon>Burkholderiales</taxon>
        <taxon>Oxalobacteraceae</taxon>
        <taxon>Telluria group</taxon>
        <taxon>Pseudoduganella</taxon>
    </lineage>
</organism>
<protein>
    <submittedName>
        <fullName evidence="1">Uncharacterized protein</fullName>
    </submittedName>
</protein>
<comment type="caution">
    <text evidence="1">The sequence shown here is derived from an EMBL/GenBank/DDBJ whole genome shotgun (WGS) entry which is preliminary data.</text>
</comment>
<accession>A0A6I3XA32</accession>
<gene>
    <name evidence="1" type="ORF">GJV26_00025</name>
</gene>
<dbReference type="Proteomes" id="UP000431684">
    <property type="component" value="Unassembled WGS sequence"/>
</dbReference>
<dbReference type="AlphaFoldDB" id="A0A6I3XA32"/>
<keyword evidence="2" id="KW-1185">Reference proteome</keyword>
<evidence type="ECO:0000313" key="1">
    <source>
        <dbReference type="EMBL" id="MUI10883.1"/>
    </source>
</evidence>